<evidence type="ECO:0000313" key="2">
    <source>
        <dbReference type="EMBL" id="KKS31874.1"/>
    </source>
</evidence>
<organism evidence="2 3">
    <name type="scientific">Candidatus Amesbacteria bacterium GW2011_GWA2_42_12</name>
    <dbReference type="NCBI Taxonomy" id="1618356"/>
    <lineage>
        <taxon>Bacteria</taxon>
        <taxon>Candidatus Amesiibacteriota</taxon>
    </lineage>
</organism>
<feature type="transmembrane region" description="Helical" evidence="1">
    <location>
        <begin position="59"/>
        <end position="85"/>
    </location>
</feature>
<proteinExistence type="predicted"/>
<sequence length="89" mass="10581">MNNNIFEVSNNNLWGASVFPRGTRDLSWGIPSHKTLLQQNVQSIRLDFLFNYPLSSKNIYILIIQFFQLFFDIFIHGFFFFHLFVQFLG</sequence>
<dbReference type="EMBL" id="LCCN01000013">
    <property type="protein sequence ID" value="KKS31874.1"/>
    <property type="molecule type" value="Genomic_DNA"/>
</dbReference>
<protein>
    <submittedName>
        <fullName evidence="2">Uncharacterized protein</fullName>
    </submittedName>
</protein>
<gene>
    <name evidence="2" type="ORF">UU93_C0013G0029</name>
</gene>
<reference evidence="2 3" key="1">
    <citation type="journal article" date="2015" name="Nature">
        <title>rRNA introns, odd ribosomes, and small enigmatic genomes across a large radiation of phyla.</title>
        <authorList>
            <person name="Brown C.T."/>
            <person name="Hug L.A."/>
            <person name="Thomas B.C."/>
            <person name="Sharon I."/>
            <person name="Castelle C.J."/>
            <person name="Singh A."/>
            <person name="Wilkins M.J."/>
            <person name="Williams K.H."/>
            <person name="Banfield J.F."/>
        </authorList>
    </citation>
    <scope>NUCLEOTIDE SEQUENCE [LARGE SCALE GENOMIC DNA]</scope>
</reference>
<name>A0A0G0Y548_9BACT</name>
<dbReference type="AlphaFoldDB" id="A0A0G0Y548"/>
<keyword evidence="1" id="KW-1133">Transmembrane helix</keyword>
<keyword evidence="1" id="KW-0812">Transmembrane</keyword>
<keyword evidence="1" id="KW-0472">Membrane</keyword>
<accession>A0A0G0Y548</accession>
<comment type="caution">
    <text evidence="2">The sequence shown here is derived from an EMBL/GenBank/DDBJ whole genome shotgun (WGS) entry which is preliminary data.</text>
</comment>
<evidence type="ECO:0000256" key="1">
    <source>
        <dbReference type="SAM" id="Phobius"/>
    </source>
</evidence>
<evidence type="ECO:0000313" key="3">
    <source>
        <dbReference type="Proteomes" id="UP000034160"/>
    </source>
</evidence>
<dbReference type="Proteomes" id="UP000034160">
    <property type="component" value="Unassembled WGS sequence"/>
</dbReference>